<comment type="caution">
    <text evidence="6">The sequence shown here is derived from an EMBL/GenBank/DDBJ whole genome shotgun (WGS) entry which is preliminary data.</text>
</comment>
<keyword evidence="2" id="KW-0067">ATP-binding</keyword>
<feature type="transmembrane region" description="Helical" evidence="4">
    <location>
        <begin position="6"/>
        <end position="33"/>
    </location>
</feature>
<evidence type="ECO:0000256" key="4">
    <source>
        <dbReference type="SAM" id="Phobius"/>
    </source>
</evidence>
<dbReference type="PANTHER" id="PTHR47989">
    <property type="entry name" value="OS01G0750732 PROTEIN"/>
    <property type="match status" value="1"/>
</dbReference>
<evidence type="ECO:0000259" key="5">
    <source>
        <dbReference type="PROSITE" id="PS50011"/>
    </source>
</evidence>
<feature type="compositionally biased region" description="Basic and acidic residues" evidence="3">
    <location>
        <begin position="446"/>
        <end position="487"/>
    </location>
</feature>
<keyword evidence="4" id="KW-1133">Transmembrane helix</keyword>
<evidence type="ECO:0000313" key="7">
    <source>
        <dbReference type="Proteomes" id="UP001417504"/>
    </source>
</evidence>
<evidence type="ECO:0000256" key="2">
    <source>
        <dbReference type="ARBA" id="ARBA00022840"/>
    </source>
</evidence>
<evidence type="ECO:0000256" key="1">
    <source>
        <dbReference type="ARBA" id="ARBA00022741"/>
    </source>
</evidence>
<accession>A0AAP0HPR3</accession>
<dbReference type="Gene3D" id="1.10.510.10">
    <property type="entry name" value="Transferase(Phosphotransferase) domain 1"/>
    <property type="match status" value="2"/>
</dbReference>
<dbReference type="GO" id="GO:0004672">
    <property type="term" value="F:protein kinase activity"/>
    <property type="evidence" value="ECO:0007669"/>
    <property type="project" value="InterPro"/>
</dbReference>
<sequence length="507" mass="55915">MAHDTYLVIIGVSVGVAIGIIAAACAFFAIRFYRKRSKSELRSKEFNATSLPIRLNGIGTSADFSASLSSSISIPVNGSNVITKSAQSWWKRGNDKMVASTSGVPRYSYNNNHFAVMNDRMINGHRECFFATKATENFTTQVGEGSFGPVYKAKLHTGQEVAVKVLASNSRQGEKEFQTEEFVKHLSHHLILLMYADEGRAVLSWGERLQVALDVAHGIEYLHEGAVPPIIHRDLKSANILLDKSMMAKVADFGLSREEAFDGRNSGLKGTYGYMDPDYISSNKFTKKSDIYSLGIILFELITAIHPQQNLIEYVNLACMSSNGVDEILDNKLVGECNLEEVRLLAGIAHRCLHKTPRRRPSIGDVSLAISKIKQRHLRKENTMSFSIRNITDVVRRIDHQQVELSSMPAMKVGMEMVVYKLGFRFGDLISRGVKGKAKVTGKRTGKADVVDDGSHIADHQERDRDLVIAQRETGRGEASESRDKSRGKAKSQAQGNVSGSTSGKGS</sequence>
<feature type="domain" description="Protein kinase" evidence="5">
    <location>
        <begin position="136"/>
        <end position="378"/>
    </location>
</feature>
<protein>
    <recommendedName>
        <fullName evidence="5">Protein kinase domain-containing protein</fullName>
    </recommendedName>
</protein>
<dbReference type="Proteomes" id="UP001417504">
    <property type="component" value="Unassembled WGS sequence"/>
</dbReference>
<evidence type="ECO:0000256" key="3">
    <source>
        <dbReference type="SAM" id="MobiDB-lite"/>
    </source>
</evidence>
<keyword evidence="4" id="KW-0472">Membrane</keyword>
<reference evidence="6 7" key="1">
    <citation type="submission" date="2024-01" db="EMBL/GenBank/DDBJ databases">
        <title>Genome assemblies of Stephania.</title>
        <authorList>
            <person name="Yang L."/>
        </authorList>
    </citation>
    <scope>NUCLEOTIDE SEQUENCE [LARGE SCALE GENOMIC DNA]</scope>
    <source>
        <strain evidence="6">QJT</strain>
        <tissue evidence="6">Leaf</tissue>
    </source>
</reference>
<feature type="compositionally biased region" description="Polar residues" evidence="3">
    <location>
        <begin position="492"/>
        <end position="507"/>
    </location>
</feature>
<dbReference type="GO" id="GO:0005524">
    <property type="term" value="F:ATP binding"/>
    <property type="evidence" value="ECO:0007669"/>
    <property type="project" value="UniProtKB-KW"/>
</dbReference>
<dbReference type="PANTHER" id="PTHR47989:SF43">
    <property type="entry name" value="CALCIUM_CALMODULIN-REGULATED RECEPTOR-LIKE KINASE 2"/>
    <property type="match status" value="1"/>
</dbReference>
<evidence type="ECO:0000313" key="6">
    <source>
        <dbReference type="EMBL" id="KAK9090825.1"/>
    </source>
</evidence>
<dbReference type="InterPro" id="IPR000719">
    <property type="entry name" value="Prot_kinase_dom"/>
</dbReference>
<keyword evidence="1" id="KW-0547">Nucleotide-binding</keyword>
<dbReference type="PROSITE" id="PS00108">
    <property type="entry name" value="PROTEIN_KINASE_ST"/>
    <property type="match status" value="1"/>
</dbReference>
<dbReference type="Pfam" id="PF07714">
    <property type="entry name" value="PK_Tyr_Ser-Thr"/>
    <property type="match status" value="1"/>
</dbReference>
<dbReference type="InterPro" id="IPR008271">
    <property type="entry name" value="Ser/Thr_kinase_AS"/>
</dbReference>
<dbReference type="SUPFAM" id="SSF56112">
    <property type="entry name" value="Protein kinase-like (PK-like)"/>
    <property type="match status" value="1"/>
</dbReference>
<name>A0AAP0HPR3_9MAGN</name>
<feature type="region of interest" description="Disordered" evidence="3">
    <location>
        <begin position="442"/>
        <end position="507"/>
    </location>
</feature>
<gene>
    <name evidence="6" type="ORF">Sjap_024002</name>
</gene>
<organism evidence="6 7">
    <name type="scientific">Stephania japonica</name>
    <dbReference type="NCBI Taxonomy" id="461633"/>
    <lineage>
        <taxon>Eukaryota</taxon>
        <taxon>Viridiplantae</taxon>
        <taxon>Streptophyta</taxon>
        <taxon>Embryophyta</taxon>
        <taxon>Tracheophyta</taxon>
        <taxon>Spermatophyta</taxon>
        <taxon>Magnoliopsida</taxon>
        <taxon>Ranunculales</taxon>
        <taxon>Menispermaceae</taxon>
        <taxon>Menispermoideae</taxon>
        <taxon>Cissampelideae</taxon>
        <taxon>Stephania</taxon>
    </lineage>
</organism>
<dbReference type="InterPro" id="IPR011009">
    <property type="entry name" value="Kinase-like_dom_sf"/>
</dbReference>
<dbReference type="EMBL" id="JBBNAE010000010">
    <property type="protein sequence ID" value="KAK9090825.1"/>
    <property type="molecule type" value="Genomic_DNA"/>
</dbReference>
<dbReference type="AlphaFoldDB" id="A0AAP0HPR3"/>
<keyword evidence="7" id="KW-1185">Reference proteome</keyword>
<dbReference type="SMART" id="SM00220">
    <property type="entry name" value="S_TKc"/>
    <property type="match status" value="1"/>
</dbReference>
<dbReference type="Pfam" id="PF00069">
    <property type="entry name" value="Pkinase"/>
    <property type="match status" value="1"/>
</dbReference>
<proteinExistence type="predicted"/>
<keyword evidence="4" id="KW-0812">Transmembrane</keyword>
<dbReference type="PROSITE" id="PS50011">
    <property type="entry name" value="PROTEIN_KINASE_DOM"/>
    <property type="match status" value="1"/>
</dbReference>
<dbReference type="InterPro" id="IPR001245">
    <property type="entry name" value="Ser-Thr/Tyr_kinase_cat_dom"/>
</dbReference>